<dbReference type="Proteomes" id="UP000789901">
    <property type="component" value="Unassembled WGS sequence"/>
</dbReference>
<feature type="non-terminal residue" evidence="1">
    <location>
        <position position="215"/>
    </location>
</feature>
<protein>
    <submittedName>
        <fullName evidence="1">32333_t:CDS:1</fullName>
    </submittedName>
</protein>
<sequence>HQIRILIANENNWDNILALAEVLCPIVRSTLSLVYKEMANMKDLEYNITSPIQDSVVNIISKWFNYMQTPIMLLFYFFDTCYYPHYHFRPIAYTLTQLFQKVIPYINNFVPKTKKEIHAGLYKEYKELVALFNTNITLQEAAKELHSHDCASSERNWSVYSYINTKKQNRLTNKHLEELVIHKNKDKKKNNDEGEPVWLSDIEQEVNCEETNYLF</sequence>
<dbReference type="SUPFAM" id="SSF53098">
    <property type="entry name" value="Ribonuclease H-like"/>
    <property type="match status" value="1"/>
</dbReference>
<organism evidence="1 2">
    <name type="scientific">Gigaspora margarita</name>
    <dbReference type="NCBI Taxonomy" id="4874"/>
    <lineage>
        <taxon>Eukaryota</taxon>
        <taxon>Fungi</taxon>
        <taxon>Fungi incertae sedis</taxon>
        <taxon>Mucoromycota</taxon>
        <taxon>Glomeromycotina</taxon>
        <taxon>Glomeromycetes</taxon>
        <taxon>Diversisporales</taxon>
        <taxon>Gigasporaceae</taxon>
        <taxon>Gigaspora</taxon>
    </lineage>
</organism>
<keyword evidence="2" id="KW-1185">Reference proteome</keyword>
<gene>
    <name evidence="1" type="ORF">GMARGA_LOCUS40821</name>
</gene>
<reference evidence="1 2" key="1">
    <citation type="submission" date="2021-06" db="EMBL/GenBank/DDBJ databases">
        <authorList>
            <person name="Kallberg Y."/>
            <person name="Tangrot J."/>
            <person name="Rosling A."/>
        </authorList>
    </citation>
    <scope>NUCLEOTIDE SEQUENCE [LARGE SCALE GENOMIC DNA]</scope>
    <source>
        <strain evidence="1 2">120-4 pot B 10/14</strain>
    </source>
</reference>
<accession>A0ABN7XBI3</accession>
<evidence type="ECO:0000313" key="2">
    <source>
        <dbReference type="Proteomes" id="UP000789901"/>
    </source>
</evidence>
<proteinExistence type="predicted"/>
<feature type="non-terminal residue" evidence="1">
    <location>
        <position position="1"/>
    </location>
</feature>
<comment type="caution">
    <text evidence="1">The sequence shown here is derived from an EMBL/GenBank/DDBJ whole genome shotgun (WGS) entry which is preliminary data.</text>
</comment>
<evidence type="ECO:0000313" key="1">
    <source>
        <dbReference type="EMBL" id="CAG8851596.1"/>
    </source>
</evidence>
<name>A0ABN7XBI3_GIGMA</name>
<dbReference type="EMBL" id="CAJVQB010106925">
    <property type="protein sequence ID" value="CAG8851596.1"/>
    <property type="molecule type" value="Genomic_DNA"/>
</dbReference>
<dbReference type="InterPro" id="IPR012337">
    <property type="entry name" value="RNaseH-like_sf"/>
</dbReference>